<feature type="compositionally biased region" description="Pro residues" evidence="5">
    <location>
        <begin position="560"/>
        <end position="583"/>
    </location>
</feature>
<feature type="compositionally biased region" description="Basic and acidic residues" evidence="5">
    <location>
        <begin position="103"/>
        <end position="115"/>
    </location>
</feature>
<organism evidence="7 8">
    <name type="scientific">Phytophthora aleatoria</name>
    <dbReference type="NCBI Taxonomy" id="2496075"/>
    <lineage>
        <taxon>Eukaryota</taxon>
        <taxon>Sar</taxon>
        <taxon>Stramenopiles</taxon>
        <taxon>Oomycota</taxon>
        <taxon>Peronosporomycetes</taxon>
        <taxon>Peronosporales</taxon>
        <taxon>Peronosporaceae</taxon>
        <taxon>Phytophthora</taxon>
    </lineage>
</organism>
<feature type="compositionally biased region" description="Polar residues" evidence="5">
    <location>
        <begin position="79"/>
        <end position="97"/>
    </location>
</feature>
<accession>A0A8J5MIF9</accession>
<dbReference type="InterPro" id="IPR000306">
    <property type="entry name" value="Znf_FYVE"/>
</dbReference>
<evidence type="ECO:0000313" key="7">
    <source>
        <dbReference type="EMBL" id="KAG6976729.1"/>
    </source>
</evidence>
<protein>
    <recommendedName>
        <fullName evidence="6">FYVE-type domain-containing protein</fullName>
    </recommendedName>
</protein>
<dbReference type="Pfam" id="PF01363">
    <property type="entry name" value="FYVE"/>
    <property type="match status" value="1"/>
</dbReference>
<keyword evidence="2 4" id="KW-0863">Zinc-finger</keyword>
<evidence type="ECO:0000256" key="2">
    <source>
        <dbReference type="ARBA" id="ARBA00022771"/>
    </source>
</evidence>
<evidence type="ECO:0000256" key="3">
    <source>
        <dbReference type="ARBA" id="ARBA00022833"/>
    </source>
</evidence>
<evidence type="ECO:0000256" key="4">
    <source>
        <dbReference type="PROSITE-ProRule" id="PRU00091"/>
    </source>
</evidence>
<comment type="caution">
    <text evidence="7">The sequence shown here is derived from an EMBL/GenBank/DDBJ whole genome shotgun (WGS) entry which is preliminary data.</text>
</comment>
<evidence type="ECO:0000256" key="1">
    <source>
        <dbReference type="ARBA" id="ARBA00022723"/>
    </source>
</evidence>
<evidence type="ECO:0000259" key="6">
    <source>
        <dbReference type="PROSITE" id="PS50178"/>
    </source>
</evidence>
<dbReference type="PANTHER" id="PTHR43102:SF2">
    <property type="entry name" value="GAF DOMAIN-CONTAINING PROTEIN"/>
    <property type="match status" value="1"/>
</dbReference>
<proteinExistence type="predicted"/>
<dbReference type="CDD" id="cd00065">
    <property type="entry name" value="FYVE_like_SF"/>
    <property type="match status" value="1"/>
</dbReference>
<feature type="compositionally biased region" description="Pro residues" evidence="5">
    <location>
        <begin position="606"/>
        <end position="627"/>
    </location>
</feature>
<feature type="compositionally biased region" description="Polar residues" evidence="5">
    <location>
        <begin position="293"/>
        <end position="303"/>
    </location>
</feature>
<sequence length="715" mass="76215">LRPDEEHPCTTPVARFLTPPESRFACSMGRNLFDFNIANSSSKFLSGNAATFSDEKDSGLSSTRSTASSSAESFATQSQGFPSQTPTAADMETLSQSHTHRSRAADHSSRGDRKPMTFTSSITGTNTTTIVAGGQTHQAMGHVHNANAAAESKASKKCSVCGKSFNPLRRRHYCRTCTAVVCSSCSISRKVESTFEGAITVRMCVSCKLSSIASQDDFYDRIFSTNGGTNGAPTSDSQPSGSEGDFATDRLSFASYSSGTGNGSKDDSMVDSQVPMDKRTASGSNLPVRRKSSTTSGNGNAELTGQRGRHGSFTGPLAVTEDCPWCMNEACAPLHEYFEVPYPFFLELTDPAAKNQYIAAKHLDNEKERLRSVRTIRGALKAGTSASQTIQQLCNMAAIATSSPMALVGLLDKHVYVPCAETGLGSLDKIDRQKSLAAHACRNGSPLVCSDLTRDVRFAANPWRRDVLQAQFYAGIPLTLSNGHTIGAIEVFDVTPRFACMDVISQLQTVVRGLLRKFEEILAKNEAFGEEDTPHKSSSSSGRRTPMSENGEGKQRTPRAPAPSAPSAPAIPPPKKSPKPRSPAVPSHKPSGLAPQPPKPKEEPKAPAPAPPVPTPAPAETPAPAPAAAPAAGAEPTQEEMEMRLMQLLSQTTSTQEQLRNQQGQMVSAISSHSKQINDLAKQLERMESTLAAKLGMDTDDEDSPAKEDADAASA</sequence>
<reference evidence="7" key="1">
    <citation type="submission" date="2021-01" db="EMBL/GenBank/DDBJ databases">
        <title>Phytophthora aleatoria, a newly-described species from Pinus radiata is distinct from Phytophthora cactorum isolates based on comparative genomics.</title>
        <authorList>
            <person name="Mcdougal R."/>
            <person name="Panda P."/>
            <person name="Williams N."/>
            <person name="Studholme D.J."/>
        </authorList>
    </citation>
    <scope>NUCLEOTIDE SEQUENCE</scope>
    <source>
        <strain evidence="7">NZFS 4037</strain>
    </source>
</reference>
<keyword evidence="3" id="KW-0862">Zinc</keyword>
<name>A0A8J5MIF9_9STRA</name>
<feature type="region of interest" description="Disordered" evidence="5">
    <location>
        <begin position="257"/>
        <end position="313"/>
    </location>
</feature>
<dbReference type="PANTHER" id="PTHR43102">
    <property type="entry name" value="SLR1143 PROTEIN"/>
    <property type="match status" value="1"/>
</dbReference>
<dbReference type="SMART" id="SM00064">
    <property type="entry name" value="FYVE"/>
    <property type="match status" value="1"/>
</dbReference>
<feature type="region of interest" description="Disordered" evidence="5">
    <location>
        <begin position="529"/>
        <end position="671"/>
    </location>
</feature>
<feature type="region of interest" description="Disordered" evidence="5">
    <location>
        <begin position="52"/>
        <end position="122"/>
    </location>
</feature>
<evidence type="ECO:0000313" key="8">
    <source>
        <dbReference type="Proteomes" id="UP000709295"/>
    </source>
</evidence>
<dbReference type="EMBL" id="JAENGY010000023">
    <property type="protein sequence ID" value="KAG6976729.1"/>
    <property type="molecule type" value="Genomic_DNA"/>
</dbReference>
<feature type="region of interest" description="Disordered" evidence="5">
    <location>
        <begin position="692"/>
        <end position="715"/>
    </location>
</feature>
<feature type="domain" description="FYVE-type" evidence="6">
    <location>
        <begin position="152"/>
        <end position="207"/>
    </location>
</feature>
<keyword evidence="1" id="KW-0479">Metal-binding</keyword>
<feature type="compositionally biased region" description="Low complexity" evidence="5">
    <location>
        <begin position="59"/>
        <end position="78"/>
    </location>
</feature>
<dbReference type="InterPro" id="IPR017455">
    <property type="entry name" value="Znf_FYVE-rel"/>
</dbReference>
<dbReference type="PROSITE" id="PS50178">
    <property type="entry name" value="ZF_FYVE"/>
    <property type="match status" value="1"/>
</dbReference>
<keyword evidence="8" id="KW-1185">Reference proteome</keyword>
<evidence type="ECO:0000256" key="5">
    <source>
        <dbReference type="SAM" id="MobiDB-lite"/>
    </source>
</evidence>
<dbReference type="AlphaFoldDB" id="A0A8J5MIF9"/>
<feature type="compositionally biased region" description="Polar residues" evidence="5">
    <location>
        <begin position="660"/>
        <end position="671"/>
    </location>
</feature>
<dbReference type="Proteomes" id="UP000709295">
    <property type="component" value="Unassembled WGS sequence"/>
</dbReference>
<feature type="compositionally biased region" description="Basic and acidic residues" evidence="5">
    <location>
        <begin position="704"/>
        <end position="715"/>
    </location>
</feature>
<gene>
    <name evidence="7" type="ORF">JG688_00001056</name>
</gene>
<feature type="non-terminal residue" evidence="7">
    <location>
        <position position="1"/>
    </location>
</feature>
<feature type="compositionally biased region" description="Low complexity" evidence="5">
    <location>
        <begin position="645"/>
        <end position="659"/>
    </location>
</feature>
<dbReference type="GO" id="GO:0008270">
    <property type="term" value="F:zinc ion binding"/>
    <property type="evidence" value="ECO:0007669"/>
    <property type="project" value="UniProtKB-KW"/>
</dbReference>